<proteinExistence type="predicted"/>
<accession>A0ABU0D2V7</accession>
<dbReference type="Proteomes" id="UP001232343">
    <property type="component" value="Unassembled WGS sequence"/>
</dbReference>
<name>A0ABU0D2V7_9BACI</name>
<reference evidence="1 2" key="1">
    <citation type="submission" date="2023-07" db="EMBL/GenBank/DDBJ databases">
        <title>Genomic Encyclopedia of Type Strains, Phase IV (KMG-IV): sequencing the most valuable type-strain genomes for metagenomic binning, comparative biology and taxonomic classification.</title>
        <authorList>
            <person name="Goeker M."/>
        </authorList>
    </citation>
    <scope>NUCLEOTIDE SEQUENCE [LARGE SCALE GENOMIC DNA]</scope>
    <source>
        <strain evidence="1 2">DSM 27848</strain>
    </source>
</reference>
<sequence length="185" mass="20687">MVKKSLMIIFIVICLNPSLIVFGETNENSVYAVKVVKAITSSQKRDTPIRNARIVVINSAGKIISTKLTNSQGEAKIPVIVPKDSRFPMKNMGEVTVMAIANGYNEYIDFSVPINELDDNTGRVSFSLWEIDPNRRNEPQFINGSFHRFTVFAMLDYYANELGLKKQIIKDNAISPAPCEPEMGL</sequence>
<gene>
    <name evidence="1" type="ORF">J2S14_001552</name>
</gene>
<organism evidence="1 2">
    <name type="scientific">Lederbergia wuyishanensis</name>
    <dbReference type="NCBI Taxonomy" id="1347903"/>
    <lineage>
        <taxon>Bacteria</taxon>
        <taxon>Bacillati</taxon>
        <taxon>Bacillota</taxon>
        <taxon>Bacilli</taxon>
        <taxon>Bacillales</taxon>
        <taxon>Bacillaceae</taxon>
        <taxon>Lederbergia</taxon>
    </lineage>
</organism>
<keyword evidence="2" id="KW-1185">Reference proteome</keyword>
<dbReference type="EMBL" id="JAUSUO010000002">
    <property type="protein sequence ID" value="MDQ0342740.1"/>
    <property type="molecule type" value="Genomic_DNA"/>
</dbReference>
<evidence type="ECO:0008006" key="3">
    <source>
        <dbReference type="Google" id="ProtNLM"/>
    </source>
</evidence>
<evidence type="ECO:0000313" key="2">
    <source>
        <dbReference type="Proteomes" id="UP001232343"/>
    </source>
</evidence>
<protein>
    <recommendedName>
        <fullName evidence="3">Carboxypeptidase regulatory-like domain-containing protein</fullName>
    </recommendedName>
</protein>
<evidence type="ECO:0000313" key="1">
    <source>
        <dbReference type="EMBL" id="MDQ0342740.1"/>
    </source>
</evidence>
<dbReference type="RefSeq" id="WP_244680727.1">
    <property type="nucleotide sequence ID" value="NZ_JALIRM010000002.1"/>
</dbReference>
<comment type="caution">
    <text evidence="1">The sequence shown here is derived from an EMBL/GenBank/DDBJ whole genome shotgun (WGS) entry which is preliminary data.</text>
</comment>